<name>A0AAV3YUE4_9GAST</name>
<protein>
    <submittedName>
        <fullName evidence="1">Uncharacterized protein</fullName>
    </submittedName>
</protein>
<sequence>MYTLGIESRLNWSFQSSFSAGVAHGTTWHRHRQQRITGCYLPCIAIDLPLHHPTIQHSRARYDRGENHRSSVDVHNSAHQPRTFYNPFDLMLFSTPVFTTGRNSRPVTVAVRNATLNFRGFHFLSWDLFKITLAARVRPACRFVFDMIQFVEKWRV</sequence>
<dbReference type="AlphaFoldDB" id="A0AAV3YUE4"/>
<evidence type="ECO:0000313" key="2">
    <source>
        <dbReference type="Proteomes" id="UP000735302"/>
    </source>
</evidence>
<proteinExistence type="predicted"/>
<organism evidence="1 2">
    <name type="scientific">Plakobranchus ocellatus</name>
    <dbReference type="NCBI Taxonomy" id="259542"/>
    <lineage>
        <taxon>Eukaryota</taxon>
        <taxon>Metazoa</taxon>
        <taxon>Spiralia</taxon>
        <taxon>Lophotrochozoa</taxon>
        <taxon>Mollusca</taxon>
        <taxon>Gastropoda</taxon>
        <taxon>Heterobranchia</taxon>
        <taxon>Euthyneura</taxon>
        <taxon>Panpulmonata</taxon>
        <taxon>Sacoglossa</taxon>
        <taxon>Placobranchoidea</taxon>
        <taxon>Plakobranchidae</taxon>
        <taxon>Plakobranchus</taxon>
    </lineage>
</organism>
<reference evidence="1 2" key="1">
    <citation type="journal article" date="2021" name="Elife">
        <title>Chloroplast acquisition without the gene transfer in kleptoplastic sea slugs, Plakobranchus ocellatus.</title>
        <authorList>
            <person name="Maeda T."/>
            <person name="Takahashi S."/>
            <person name="Yoshida T."/>
            <person name="Shimamura S."/>
            <person name="Takaki Y."/>
            <person name="Nagai Y."/>
            <person name="Toyoda A."/>
            <person name="Suzuki Y."/>
            <person name="Arimoto A."/>
            <person name="Ishii H."/>
            <person name="Satoh N."/>
            <person name="Nishiyama T."/>
            <person name="Hasebe M."/>
            <person name="Maruyama T."/>
            <person name="Minagawa J."/>
            <person name="Obokata J."/>
            <person name="Shigenobu S."/>
        </authorList>
    </citation>
    <scope>NUCLEOTIDE SEQUENCE [LARGE SCALE GENOMIC DNA]</scope>
</reference>
<gene>
    <name evidence="1" type="ORF">PoB_001248100</name>
</gene>
<keyword evidence="2" id="KW-1185">Reference proteome</keyword>
<evidence type="ECO:0000313" key="1">
    <source>
        <dbReference type="EMBL" id="GFN85975.1"/>
    </source>
</evidence>
<accession>A0AAV3YUE4</accession>
<dbReference type="EMBL" id="BLXT01001485">
    <property type="protein sequence ID" value="GFN85975.1"/>
    <property type="molecule type" value="Genomic_DNA"/>
</dbReference>
<dbReference type="Proteomes" id="UP000735302">
    <property type="component" value="Unassembled WGS sequence"/>
</dbReference>
<comment type="caution">
    <text evidence="1">The sequence shown here is derived from an EMBL/GenBank/DDBJ whole genome shotgun (WGS) entry which is preliminary data.</text>
</comment>